<organism evidence="2 3">
    <name type="scientific">Vibrio genomosp. F10</name>
    <dbReference type="NCBI Taxonomy" id="723171"/>
    <lineage>
        <taxon>Bacteria</taxon>
        <taxon>Pseudomonadati</taxon>
        <taxon>Pseudomonadota</taxon>
        <taxon>Gammaproteobacteria</taxon>
        <taxon>Vibrionales</taxon>
        <taxon>Vibrionaceae</taxon>
        <taxon>Vibrio</taxon>
    </lineage>
</organism>
<evidence type="ECO:0000256" key="1">
    <source>
        <dbReference type="SAM" id="Coils"/>
    </source>
</evidence>
<accession>A0A1B9QX06</accession>
<name>A0A1B9QX06_9VIBR</name>
<reference evidence="3" key="1">
    <citation type="submission" date="2016-06" db="EMBL/GenBank/DDBJ databases">
        <authorList>
            <person name="Hehemann J.-H."/>
            <person name="Arevalo P."/>
            <person name="Datta M.S."/>
            <person name="Polz M.F."/>
        </authorList>
    </citation>
    <scope>NUCLEOTIDE SEQUENCE [LARGE SCALE GENOMIC DNA]</scope>
    <source>
        <strain evidence="3">9CSC122</strain>
    </source>
</reference>
<dbReference type="AlphaFoldDB" id="A0A1B9QX06"/>
<evidence type="ECO:0000313" key="2">
    <source>
        <dbReference type="EMBL" id="OCH74377.1"/>
    </source>
</evidence>
<evidence type="ECO:0000313" key="3">
    <source>
        <dbReference type="Proteomes" id="UP000093173"/>
    </source>
</evidence>
<dbReference type="Proteomes" id="UP000093173">
    <property type="component" value="Unassembled WGS sequence"/>
</dbReference>
<comment type="caution">
    <text evidence="2">The sequence shown here is derived from an EMBL/GenBank/DDBJ whole genome shotgun (WGS) entry which is preliminary data.</text>
</comment>
<protein>
    <submittedName>
        <fullName evidence="2">Uncharacterized protein</fullName>
    </submittedName>
</protein>
<feature type="coiled-coil region" evidence="1">
    <location>
        <begin position="363"/>
        <end position="390"/>
    </location>
</feature>
<sequence>MTSTKHLKAIHFFCRHVNFTHRSTDRPKALCSIRHSLRVAADKTKKLEWLPEFASENRIWLPLYGVLPLARIKLKDRESLAQFIAPKPRIANKTRLQAQLSDSKRKLKKALKSEESNGNTKIALVLSHLIEHPRDKVIKLDIERVAKLNMKRHSQRLRAIERYISVHNQLVATPVNENSVCVQEGVLKIPHKWDICTDIVSAEEYIEITRGFLECYFPEYPINAIVYHHDERQFDAQSGCYTDTGAHTHYYLSARNKETKQYDLNKAQVRVVNAFMKKSGAKVSLLDENVDDVNLTRKQSQLFGEYFQKMLYDYVNEHLLAKKGLKAVFAPESVRRSAQRQHMNEQAKQPKHLREYNLLHMNTQSAKKHLKELEHRMKFLKRVVADTEEVAAQNLSSVLKDVYVRTYCTQKGLDREAAKYLLKVSQATQDHLSLEMKELLHKVAVELDDKDLAYQLKPPA</sequence>
<gene>
    <name evidence="2" type="ORF">A6E14_12925</name>
</gene>
<dbReference type="RefSeq" id="WP_065577098.1">
    <property type="nucleotide sequence ID" value="NZ_JBNGCH010000662.1"/>
</dbReference>
<keyword evidence="3" id="KW-1185">Reference proteome</keyword>
<proteinExistence type="predicted"/>
<keyword evidence="1" id="KW-0175">Coiled coil</keyword>
<dbReference type="EMBL" id="MAJZ01000662">
    <property type="protein sequence ID" value="OCH74377.1"/>
    <property type="molecule type" value="Genomic_DNA"/>
</dbReference>